<dbReference type="InterPro" id="IPR046342">
    <property type="entry name" value="CBS_dom_sf"/>
</dbReference>
<feature type="domain" description="CBS" evidence="3">
    <location>
        <begin position="7"/>
        <end position="62"/>
    </location>
</feature>
<dbReference type="CDD" id="cd04584">
    <property type="entry name" value="CBS_pair_AcuB_like"/>
    <property type="match status" value="1"/>
</dbReference>
<dbReference type="Gene3D" id="3.10.580.10">
    <property type="entry name" value="CBS-domain"/>
    <property type="match status" value="1"/>
</dbReference>
<feature type="domain" description="CBS" evidence="3">
    <location>
        <begin position="81"/>
        <end position="138"/>
    </location>
</feature>
<evidence type="ECO:0000256" key="2">
    <source>
        <dbReference type="PROSITE-ProRule" id="PRU00703"/>
    </source>
</evidence>
<sequence length="209" mass="23021">MFVRDYMLAAPITIGMDSSVAEALEIMETKKIRQLPVVSGDKLVGMVTEKQILKVSPSPVSSLNVFETRYFLEKLKVSEIMSGFPLALTPDTTIEEAAVYLREHKLGSVPVLDGDRLAGIISITNIFDAMVKCREYDLTGTILIIETMDRPGLLADVHQLLSSAGVRVKETIYHVKENKQAKIKLRLATSVGRQLVEGLENMGLTVTAD</sequence>
<keyword evidence="5" id="KW-1185">Reference proteome</keyword>
<protein>
    <submittedName>
        <fullName evidence="4">Inosine 5'-monophosphate dehydrogenase</fullName>
    </submittedName>
</protein>
<dbReference type="SMART" id="SM00116">
    <property type="entry name" value="CBS"/>
    <property type="match status" value="2"/>
</dbReference>
<dbReference type="InterPro" id="IPR051257">
    <property type="entry name" value="Diverse_CBS-Domain"/>
</dbReference>
<dbReference type="InterPro" id="IPR000644">
    <property type="entry name" value="CBS_dom"/>
</dbReference>
<dbReference type="InterPro" id="IPR045865">
    <property type="entry name" value="ACT-like_dom_sf"/>
</dbReference>
<keyword evidence="1 2" id="KW-0129">CBS domain</keyword>
<dbReference type="Proteomes" id="UP000298324">
    <property type="component" value="Unassembled WGS sequence"/>
</dbReference>
<dbReference type="SUPFAM" id="SSF54631">
    <property type="entry name" value="CBS-domain pair"/>
    <property type="match status" value="1"/>
</dbReference>
<accession>A0A4Y7RIH7</accession>
<dbReference type="PROSITE" id="PS51371">
    <property type="entry name" value="CBS"/>
    <property type="match status" value="2"/>
</dbReference>
<evidence type="ECO:0000313" key="4">
    <source>
        <dbReference type="EMBL" id="TEB08502.1"/>
    </source>
</evidence>
<organism evidence="4 5">
    <name type="scientific">Pelotomaculum schinkii</name>
    <dbReference type="NCBI Taxonomy" id="78350"/>
    <lineage>
        <taxon>Bacteria</taxon>
        <taxon>Bacillati</taxon>
        <taxon>Bacillota</taxon>
        <taxon>Clostridia</taxon>
        <taxon>Eubacteriales</taxon>
        <taxon>Desulfotomaculaceae</taxon>
        <taxon>Pelotomaculum</taxon>
    </lineage>
</organism>
<proteinExistence type="predicted"/>
<dbReference type="AlphaFoldDB" id="A0A4Y7RIH7"/>
<comment type="caution">
    <text evidence="4">The sequence shown here is derived from an EMBL/GenBank/DDBJ whole genome shotgun (WGS) entry which is preliminary data.</text>
</comment>
<dbReference type="EMBL" id="QFGA01000001">
    <property type="protein sequence ID" value="TEB08502.1"/>
    <property type="molecule type" value="Genomic_DNA"/>
</dbReference>
<dbReference type="Pfam" id="PF00571">
    <property type="entry name" value="CBS"/>
    <property type="match status" value="2"/>
</dbReference>
<name>A0A4Y7RIH7_9FIRM</name>
<evidence type="ECO:0000256" key="1">
    <source>
        <dbReference type="ARBA" id="ARBA00023122"/>
    </source>
</evidence>
<dbReference type="PANTHER" id="PTHR43080:SF26">
    <property type="entry name" value="REGULATORY PROTEIN"/>
    <property type="match status" value="1"/>
</dbReference>
<reference evidence="4 5" key="1">
    <citation type="journal article" date="2018" name="Environ. Microbiol.">
        <title>Novel energy conservation strategies and behaviour of Pelotomaculum schinkii driving syntrophic propionate catabolism.</title>
        <authorList>
            <person name="Hidalgo-Ahumada C.A.P."/>
            <person name="Nobu M.K."/>
            <person name="Narihiro T."/>
            <person name="Tamaki H."/>
            <person name="Liu W.T."/>
            <person name="Kamagata Y."/>
            <person name="Stams A.J.M."/>
            <person name="Imachi H."/>
            <person name="Sousa D.Z."/>
        </authorList>
    </citation>
    <scope>NUCLEOTIDE SEQUENCE [LARGE SCALE GENOMIC DNA]</scope>
    <source>
        <strain evidence="4 5">HH</strain>
    </source>
</reference>
<dbReference type="RefSeq" id="WP_134219524.1">
    <property type="nucleotide sequence ID" value="NZ_QFGA01000001.1"/>
</dbReference>
<evidence type="ECO:0000313" key="5">
    <source>
        <dbReference type="Proteomes" id="UP000298324"/>
    </source>
</evidence>
<gene>
    <name evidence="4" type="ORF">Psch_02066</name>
</gene>
<dbReference type="SUPFAM" id="SSF55021">
    <property type="entry name" value="ACT-like"/>
    <property type="match status" value="1"/>
</dbReference>
<evidence type="ECO:0000259" key="3">
    <source>
        <dbReference type="PROSITE" id="PS51371"/>
    </source>
</evidence>
<dbReference type="PANTHER" id="PTHR43080">
    <property type="entry name" value="CBS DOMAIN-CONTAINING PROTEIN CBSX3, MITOCHONDRIAL"/>
    <property type="match status" value="1"/>
</dbReference>